<evidence type="ECO:0000313" key="1">
    <source>
        <dbReference type="EMBL" id="KPA37714.1"/>
    </source>
</evidence>
<dbReference type="EMBL" id="JXCE01000369">
    <property type="protein sequence ID" value="KPA37714.1"/>
    <property type="molecule type" value="Genomic_DNA"/>
</dbReference>
<sequence>MSTAFVTVKIVCRALINRHGLDVHIHHHHWYHGNEDEKHCPDQDVEALQKTVAQKNSHSKGESIAIGEPLTQIAELPDSPAPARCELPAYQESEVDVSPPRVKEKPALHFRVSDYIA</sequence>
<dbReference type="Proteomes" id="UP000037904">
    <property type="component" value="Unassembled WGS sequence"/>
</dbReference>
<evidence type="ECO:0000313" key="2">
    <source>
        <dbReference type="Proteomes" id="UP000037904"/>
    </source>
</evidence>
<name>A0A0N0DC51_FUSLA</name>
<dbReference type="AlphaFoldDB" id="A0A0N0DC51"/>
<keyword evidence="2" id="KW-1185">Reference proteome</keyword>
<protein>
    <submittedName>
        <fullName evidence="1">Uncharacterized protein</fullName>
    </submittedName>
</protein>
<organism evidence="1 2">
    <name type="scientific">Fusarium langsethiae</name>
    <dbReference type="NCBI Taxonomy" id="179993"/>
    <lineage>
        <taxon>Eukaryota</taxon>
        <taxon>Fungi</taxon>
        <taxon>Dikarya</taxon>
        <taxon>Ascomycota</taxon>
        <taxon>Pezizomycotina</taxon>
        <taxon>Sordariomycetes</taxon>
        <taxon>Hypocreomycetidae</taxon>
        <taxon>Hypocreales</taxon>
        <taxon>Nectriaceae</taxon>
        <taxon>Fusarium</taxon>
    </lineage>
</organism>
<reference evidence="1 2" key="1">
    <citation type="submission" date="2015-04" db="EMBL/GenBank/DDBJ databases">
        <title>The draft genome sequence of Fusarium langsethiae, a T-2/HT-2 mycotoxin producer.</title>
        <authorList>
            <person name="Lysoe E."/>
            <person name="Divon H.H."/>
            <person name="Terzi V."/>
            <person name="Orru L."/>
            <person name="Lamontanara A."/>
            <person name="Kolseth A.-K."/>
            <person name="Frandsen R.J."/>
            <person name="Nielsen K."/>
            <person name="Thrane U."/>
        </authorList>
    </citation>
    <scope>NUCLEOTIDE SEQUENCE [LARGE SCALE GENOMIC DNA]</scope>
    <source>
        <strain evidence="1 2">Fl201059</strain>
    </source>
</reference>
<comment type="caution">
    <text evidence="1">The sequence shown here is derived from an EMBL/GenBank/DDBJ whole genome shotgun (WGS) entry which is preliminary data.</text>
</comment>
<proteinExistence type="predicted"/>
<gene>
    <name evidence="1" type="ORF">FLAG1_09469</name>
</gene>
<accession>A0A0N0DC51</accession>